<dbReference type="EMBL" id="JAGMVJ010000006">
    <property type="protein sequence ID" value="KAH7089600.1"/>
    <property type="molecule type" value="Genomic_DNA"/>
</dbReference>
<feature type="transmembrane region" description="Helical" evidence="1">
    <location>
        <begin position="330"/>
        <end position="349"/>
    </location>
</feature>
<dbReference type="Proteomes" id="UP000813461">
    <property type="component" value="Unassembled WGS sequence"/>
</dbReference>
<keyword evidence="3" id="KW-1185">Reference proteome</keyword>
<proteinExistence type="predicted"/>
<gene>
    <name evidence="2" type="ORF">FB567DRAFT_521099</name>
</gene>
<evidence type="ECO:0000313" key="2">
    <source>
        <dbReference type="EMBL" id="KAH7089600.1"/>
    </source>
</evidence>
<evidence type="ECO:0000256" key="1">
    <source>
        <dbReference type="SAM" id="Phobius"/>
    </source>
</evidence>
<evidence type="ECO:0000313" key="3">
    <source>
        <dbReference type="Proteomes" id="UP000813461"/>
    </source>
</evidence>
<keyword evidence="1" id="KW-0812">Transmembrane</keyword>
<reference evidence="2" key="1">
    <citation type="journal article" date="2021" name="Nat. Commun.">
        <title>Genetic determinants of endophytism in the Arabidopsis root mycobiome.</title>
        <authorList>
            <person name="Mesny F."/>
            <person name="Miyauchi S."/>
            <person name="Thiergart T."/>
            <person name="Pickel B."/>
            <person name="Atanasova L."/>
            <person name="Karlsson M."/>
            <person name="Huettel B."/>
            <person name="Barry K.W."/>
            <person name="Haridas S."/>
            <person name="Chen C."/>
            <person name="Bauer D."/>
            <person name="Andreopoulos W."/>
            <person name="Pangilinan J."/>
            <person name="LaButti K."/>
            <person name="Riley R."/>
            <person name="Lipzen A."/>
            <person name="Clum A."/>
            <person name="Drula E."/>
            <person name="Henrissat B."/>
            <person name="Kohler A."/>
            <person name="Grigoriev I.V."/>
            <person name="Martin F.M."/>
            <person name="Hacquard S."/>
        </authorList>
    </citation>
    <scope>NUCLEOTIDE SEQUENCE</scope>
    <source>
        <strain evidence="2">MPI-SDFR-AT-0120</strain>
    </source>
</reference>
<feature type="transmembrane region" description="Helical" evidence="1">
    <location>
        <begin position="99"/>
        <end position="123"/>
    </location>
</feature>
<sequence length="370" mass="41456">MTMKHSFTLHSIIPASQESTFNDKSATLHTFKECSQPRNSPSDSNIGWHMAERATNKNRNAGGRVFVQWKPGFTQPWQMNPINKLANVFSGTWYHRKKAYFAAGKVALLFVVLLSSIMLSIYAHQRRHNTLDQDYNGHIIQDCGSSGLWASAHKLHAGTADQSEANLNIHWKCGRPTLPKQYMRSECVMLHRERNDDFAKHGATSAGTKSPRVHQCHATSNYLMYFGQANSIEHQGKMPGEYAFRPISTAISGEICLLTSYTSSVISIITLEVAIAWVVAFTIAAVLLARTSRAVMNHNIVLSALFTGMGIWLSSLAFVDNNRYFDLEFALLAIFPWCIGAPICIQAFVQDGSYMNQRTEDEVESRARKC</sequence>
<dbReference type="AlphaFoldDB" id="A0A8K0W0H0"/>
<name>A0A8K0W0H0_9PLEO</name>
<feature type="transmembrane region" description="Helical" evidence="1">
    <location>
        <begin position="300"/>
        <end position="318"/>
    </location>
</feature>
<keyword evidence="1" id="KW-0472">Membrane</keyword>
<protein>
    <submittedName>
        <fullName evidence="2">Uncharacterized protein</fullName>
    </submittedName>
</protein>
<accession>A0A8K0W0H0</accession>
<organism evidence="2 3">
    <name type="scientific">Paraphoma chrysanthemicola</name>
    <dbReference type="NCBI Taxonomy" id="798071"/>
    <lineage>
        <taxon>Eukaryota</taxon>
        <taxon>Fungi</taxon>
        <taxon>Dikarya</taxon>
        <taxon>Ascomycota</taxon>
        <taxon>Pezizomycotina</taxon>
        <taxon>Dothideomycetes</taxon>
        <taxon>Pleosporomycetidae</taxon>
        <taxon>Pleosporales</taxon>
        <taxon>Pleosporineae</taxon>
        <taxon>Phaeosphaeriaceae</taxon>
        <taxon>Paraphoma</taxon>
    </lineage>
</organism>
<feature type="transmembrane region" description="Helical" evidence="1">
    <location>
        <begin position="265"/>
        <end position="288"/>
    </location>
</feature>
<comment type="caution">
    <text evidence="2">The sequence shown here is derived from an EMBL/GenBank/DDBJ whole genome shotgun (WGS) entry which is preliminary data.</text>
</comment>
<keyword evidence="1" id="KW-1133">Transmembrane helix</keyword>